<name>A0A6J8AEJ6_MYTCO</name>
<keyword evidence="3" id="KW-1185">Reference proteome</keyword>
<sequence length="928" mass="109134">MEEIVVLTSLIIFQIFVLKVVSYSLKCPSQANWKLRAQVACNSSLKYFCLYNSVIGEYVEGCNGPDRDRIGSKRIYAGDFSRGYCTKQRFQPFVFWTNDGVSDCIYAKSICSEEGQVVYKDHSSRDDRACRCDHKKSYSFIENPRDNCFCIPTKEDCSCYVKSCPVNQTLSADYSCIQTGINEILIHKCRDTIEYNKTVDEKTISCIENNRLCFSKPKNDHVRVRKERLDVDVHQSLECVRLKKDEVNYLRLIHLLFRVACPVVRTIFNHEIHPNQLRRTLYKNKREIEKIYRRKDKIVDEYQWNLLFGHSKEETVTSEDFGVRLMIYLLRIIANINVGDLYPVPSDTSIGAMLSRIKFIRNEVTQSLEGKIPENQFNQYWDDIGQAVLKLMSSFEMYFENYQLNKGLTDRLFMLNPINIDTREVCLFIDMSEKYPAMILEQLFSEYCTFERVTIEDILRNEKHDLYHKRIKTESCCKCSTKQVSTFLKVMSEKQWGALYEISMSSNSHLCPSDLTKCSERFIPKTINTSDLSKIMTLVLYSQNMMHYIVSRLFGKGFSKFLLNNQHTLYHSMDKKRCCKCRKSPTEEILINKEEWNTLFLKENDILCKNDTTDCCCQYSVRRKIRYSDIDETVLFKIVYLAGPIGVLNKIKRDAFLCFINWTVDVDLLSSVLTELLKIIEDKTFRSDMLRRISSDNLSQSYETEAKSTDAYQWVSKHLCKQKATTEPPLQIFVRDKDVLRVRSVHIPHDLTLPDRTRNFTDITSEENNFLVVVHGLSKIVYPIVINEFNTHCRHHMFNAIRRDIFEQRCKSPNYNEHRDQRKRMYLSQKQQTQLFSPRQEESKIVDLKLMIYILKENTNGEEKKDYFEQLDVIDEIRREIVQSSSGILKEERFQEVMERIRKAVLHLGGKSYMEKLSSLKRIQNILE</sequence>
<proteinExistence type="predicted"/>
<accession>A0A6J8AEJ6</accession>
<dbReference type="AlphaFoldDB" id="A0A6J8AEJ6"/>
<evidence type="ECO:0000313" key="2">
    <source>
        <dbReference type="EMBL" id="CAC5365748.1"/>
    </source>
</evidence>
<dbReference type="OrthoDB" id="6125380at2759"/>
<reference evidence="2 3" key="1">
    <citation type="submission" date="2020-06" db="EMBL/GenBank/DDBJ databases">
        <authorList>
            <person name="Li R."/>
            <person name="Bekaert M."/>
        </authorList>
    </citation>
    <scope>NUCLEOTIDE SEQUENCE [LARGE SCALE GENOMIC DNA]</scope>
    <source>
        <strain evidence="3">wild</strain>
    </source>
</reference>
<dbReference type="Proteomes" id="UP000507470">
    <property type="component" value="Unassembled WGS sequence"/>
</dbReference>
<organism evidence="2 3">
    <name type="scientific">Mytilus coruscus</name>
    <name type="common">Sea mussel</name>
    <dbReference type="NCBI Taxonomy" id="42192"/>
    <lineage>
        <taxon>Eukaryota</taxon>
        <taxon>Metazoa</taxon>
        <taxon>Spiralia</taxon>
        <taxon>Lophotrochozoa</taxon>
        <taxon>Mollusca</taxon>
        <taxon>Bivalvia</taxon>
        <taxon>Autobranchia</taxon>
        <taxon>Pteriomorphia</taxon>
        <taxon>Mytilida</taxon>
        <taxon>Mytiloidea</taxon>
        <taxon>Mytilidae</taxon>
        <taxon>Mytilinae</taxon>
        <taxon>Mytilus</taxon>
    </lineage>
</organism>
<dbReference type="Pfam" id="PF18738">
    <property type="entry name" value="HEPN_DZIP3"/>
    <property type="match status" value="1"/>
</dbReference>
<protein>
    <recommendedName>
        <fullName evidence="1">DZIP3-like HEPN domain-containing protein</fullName>
    </recommendedName>
</protein>
<dbReference type="InterPro" id="IPR041249">
    <property type="entry name" value="HEPN_DZIP3"/>
</dbReference>
<evidence type="ECO:0000259" key="1">
    <source>
        <dbReference type="Pfam" id="PF18738"/>
    </source>
</evidence>
<feature type="domain" description="DZIP3-like HEPN" evidence="1">
    <location>
        <begin position="274"/>
        <end position="394"/>
    </location>
</feature>
<dbReference type="EMBL" id="CACVKT020001184">
    <property type="protein sequence ID" value="CAC5365748.1"/>
    <property type="molecule type" value="Genomic_DNA"/>
</dbReference>
<evidence type="ECO:0000313" key="3">
    <source>
        <dbReference type="Proteomes" id="UP000507470"/>
    </source>
</evidence>
<gene>
    <name evidence="2" type="ORF">MCOR_6295</name>
</gene>